<accession>A0A7J5ZWB5</accession>
<protein>
    <submittedName>
        <fullName evidence="2">Uncharacterized protein</fullName>
    </submittedName>
</protein>
<gene>
    <name evidence="2" type="ORF">AMELA_G00228750</name>
</gene>
<feature type="region of interest" description="Disordered" evidence="1">
    <location>
        <begin position="1"/>
        <end position="21"/>
    </location>
</feature>
<evidence type="ECO:0000256" key="1">
    <source>
        <dbReference type="SAM" id="MobiDB-lite"/>
    </source>
</evidence>
<name>A0A7J5ZWB5_AMEME</name>
<dbReference type="AlphaFoldDB" id="A0A7J5ZWB5"/>
<feature type="compositionally biased region" description="Low complexity" evidence="1">
    <location>
        <begin position="65"/>
        <end position="78"/>
    </location>
</feature>
<organism evidence="2 3">
    <name type="scientific">Ameiurus melas</name>
    <name type="common">Black bullhead</name>
    <name type="synonym">Silurus melas</name>
    <dbReference type="NCBI Taxonomy" id="219545"/>
    <lineage>
        <taxon>Eukaryota</taxon>
        <taxon>Metazoa</taxon>
        <taxon>Chordata</taxon>
        <taxon>Craniata</taxon>
        <taxon>Vertebrata</taxon>
        <taxon>Euteleostomi</taxon>
        <taxon>Actinopterygii</taxon>
        <taxon>Neopterygii</taxon>
        <taxon>Teleostei</taxon>
        <taxon>Ostariophysi</taxon>
        <taxon>Siluriformes</taxon>
        <taxon>Ictaluridae</taxon>
        <taxon>Ameiurus</taxon>
    </lineage>
</organism>
<proteinExistence type="predicted"/>
<dbReference type="Proteomes" id="UP000593565">
    <property type="component" value="Unassembled WGS sequence"/>
</dbReference>
<reference evidence="2 3" key="1">
    <citation type="submission" date="2020-02" db="EMBL/GenBank/DDBJ databases">
        <title>A chromosome-scale genome assembly of the black bullhead catfish (Ameiurus melas).</title>
        <authorList>
            <person name="Wen M."/>
            <person name="Zham M."/>
            <person name="Cabau C."/>
            <person name="Klopp C."/>
            <person name="Donnadieu C."/>
            <person name="Roques C."/>
            <person name="Bouchez O."/>
            <person name="Lampietro C."/>
            <person name="Jouanno E."/>
            <person name="Herpin A."/>
            <person name="Louis A."/>
            <person name="Berthelot C."/>
            <person name="Parey E."/>
            <person name="Roest-Crollius H."/>
            <person name="Braasch I."/>
            <person name="Postlethwait J."/>
            <person name="Robinson-Rechavi M."/>
            <person name="Echchiki A."/>
            <person name="Begum T."/>
            <person name="Montfort J."/>
            <person name="Schartl M."/>
            <person name="Bobe J."/>
            <person name="Guiguen Y."/>
        </authorList>
    </citation>
    <scope>NUCLEOTIDE SEQUENCE [LARGE SCALE GENOMIC DNA]</scope>
    <source>
        <strain evidence="2">M_S1</strain>
        <tissue evidence="2">Blood</tissue>
    </source>
</reference>
<keyword evidence="3" id="KW-1185">Reference proteome</keyword>
<evidence type="ECO:0000313" key="3">
    <source>
        <dbReference type="Proteomes" id="UP000593565"/>
    </source>
</evidence>
<dbReference type="EMBL" id="JAAGNN010000021">
    <property type="protein sequence ID" value="KAF4074922.1"/>
    <property type="molecule type" value="Genomic_DNA"/>
</dbReference>
<feature type="region of interest" description="Disordered" evidence="1">
    <location>
        <begin position="37"/>
        <end position="101"/>
    </location>
</feature>
<evidence type="ECO:0000313" key="2">
    <source>
        <dbReference type="EMBL" id="KAF4074922.1"/>
    </source>
</evidence>
<comment type="caution">
    <text evidence="2">The sequence shown here is derived from an EMBL/GenBank/DDBJ whole genome shotgun (WGS) entry which is preliminary data.</text>
</comment>
<sequence>MRWRPLEAAHGNATLSSSTHALLKKTEAERVEFRSLADLGRPLPRQPTVSGSGDFLNPEEEPETSAALSLSQSSGFSSPLDFGVRVATPPPAMESQRVQNPLYRGEGRLPFTFCLQ</sequence>